<accession>A0ACA9QLC1</accession>
<protein>
    <submittedName>
        <fullName evidence="1">2960_t:CDS:1</fullName>
    </submittedName>
</protein>
<dbReference type="Proteomes" id="UP000789920">
    <property type="component" value="Unassembled WGS sequence"/>
</dbReference>
<feature type="non-terminal residue" evidence="1">
    <location>
        <position position="1"/>
    </location>
</feature>
<evidence type="ECO:0000313" key="2">
    <source>
        <dbReference type="Proteomes" id="UP000789920"/>
    </source>
</evidence>
<proteinExistence type="predicted"/>
<evidence type="ECO:0000313" key="1">
    <source>
        <dbReference type="EMBL" id="CAG8756977.1"/>
    </source>
</evidence>
<dbReference type="EMBL" id="CAJVQC010034665">
    <property type="protein sequence ID" value="CAG8756977.1"/>
    <property type="molecule type" value="Genomic_DNA"/>
</dbReference>
<feature type="non-terminal residue" evidence="1">
    <location>
        <position position="175"/>
    </location>
</feature>
<name>A0ACA9QLC1_9GLOM</name>
<reference evidence="1" key="1">
    <citation type="submission" date="2021-06" db="EMBL/GenBank/DDBJ databases">
        <authorList>
            <person name="Kallberg Y."/>
            <person name="Tangrot J."/>
            <person name="Rosling A."/>
        </authorList>
    </citation>
    <scope>NUCLEOTIDE SEQUENCE</scope>
    <source>
        <strain evidence="1">MA461A</strain>
    </source>
</reference>
<comment type="caution">
    <text evidence="1">The sequence shown here is derived from an EMBL/GenBank/DDBJ whole genome shotgun (WGS) entry which is preliminary data.</text>
</comment>
<gene>
    <name evidence="1" type="ORF">RPERSI_LOCUS14781</name>
</gene>
<organism evidence="1 2">
    <name type="scientific">Racocetra persica</name>
    <dbReference type="NCBI Taxonomy" id="160502"/>
    <lineage>
        <taxon>Eukaryota</taxon>
        <taxon>Fungi</taxon>
        <taxon>Fungi incertae sedis</taxon>
        <taxon>Mucoromycota</taxon>
        <taxon>Glomeromycotina</taxon>
        <taxon>Glomeromycetes</taxon>
        <taxon>Diversisporales</taxon>
        <taxon>Gigasporaceae</taxon>
        <taxon>Racocetra</taxon>
    </lineage>
</organism>
<keyword evidence="2" id="KW-1185">Reference proteome</keyword>
<sequence>FLLPSSAFTIWRYKLRKSTNSGLFSPVGTELDCVIIFSVESKFSVVNSSINFFRFVEQTYSSTSNKIGVYEFLEALGLLDNKFELDADNDSDEFWLCFGEDALKKLYRDQEAHQHFILLRLFTMCLSNLSEQAKNGLFVTFSRSNSFEVLEHNALLDAIAHPVKGLNLFKYDELG</sequence>